<protein>
    <submittedName>
        <fullName evidence="3">MBL fold metallo-hydrolase</fullName>
    </submittedName>
</protein>
<gene>
    <name evidence="3" type="ORF">GHK24_12805</name>
</gene>
<sequence>MNQTVRNARSADAENSLPLSALDLVDHGRGVFALDAGYVRPRMAAIHLIVDNGRVAVVDTGVNDSVPRVEAALAALGLQSTSVDYVVLTHIHLDHAGGAGRLMQLFPQAKLVVHPRGARHMADPSKLIAGAAAVYGAAQVHALYGDVVPVDALRIIEATHDLRLPLGGRELVCLDAPGHAKHHLCLFDPYAGAAFTGDAFGLSYRELDVDGRQFLFPTTTPVQFDPDSMQATIDMIAALPLTAAYLTHYSRVHDVPAQAEALHRRVQGHLAVARREHAHEKRLQEGGESPAAAERARGSLVTRIREGLSTLLVDEAAAFGCPLPAADVLALYATDLELNAQGLAVWLETAE</sequence>
<organism evidence="3 4">
    <name type="scientific">Rhodocyclus tenuis</name>
    <name type="common">Rhodospirillum tenue</name>
    <dbReference type="NCBI Taxonomy" id="1066"/>
    <lineage>
        <taxon>Bacteria</taxon>
        <taxon>Pseudomonadati</taxon>
        <taxon>Pseudomonadota</taxon>
        <taxon>Betaproteobacteria</taxon>
        <taxon>Rhodocyclales</taxon>
        <taxon>Rhodocyclaceae</taxon>
        <taxon>Rhodocyclus</taxon>
    </lineage>
</organism>
<name>A0A6L5JZC3_RHOTE</name>
<dbReference type="CDD" id="cd07726">
    <property type="entry name" value="ST1585-like_MBL-fold"/>
    <property type="match status" value="1"/>
</dbReference>
<dbReference type="InterPro" id="IPR037482">
    <property type="entry name" value="ST1585_MBL-fold"/>
</dbReference>
<evidence type="ECO:0000313" key="4">
    <source>
        <dbReference type="Proteomes" id="UP000480275"/>
    </source>
</evidence>
<dbReference type="PANTHER" id="PTHR42951:SF22">
    <property type="entry name" value="METALLO BETA-LACTAMASE SUPERFAMILY LIPOPROTEIN"/>
    <property type="match status" value="1"/>
</dbReference>
<comment type="caution">
    <text evidence="3">The sequence shown here is derived from an EMBL/GenBank/DDBJ whole genome shotgun (WGS) entry which is preliminary data.</text>
</comment>
<evidence type="ECO:0000313" key="3">
    <source>
        <dbReference type="EMBL" id="MQY52653.1"/>
    </source>
</evidence>
<dbReference type="InterPro" id="IPR050855">
    <property type="entry name" value="NDM-1-like"/>
</dbReference>
<accession>A0A6L5JZC3</accession>
<dbReference type="Gene3D" id="3.60.15.10">
    <property type="entry name" value="Ribonuclease Z/Hydroxyacylglutathione hydrolase-like"/>
    <property type="match status" value="1"/>
</dbReference>
<dbReference type="EMBL" id="WIXJ01000013">
    <property type="protein sequence ID" value="MQY52653.1"/>
    <property type="molecule type" value="Genomic_DNA"/>
</dbReference>
<evidence type="ECO:0000256" key="1">
    <source>
        <dbReference type="SAM" id="MobiDB-lite"/>
    </source>
</evidence>
<proteinExistence type="predicted"/>
<dbReference type="InterPro" id="IPR001279">
    <property type="entry name" value="Metallo-B-lactamas"/>
</dbReference>
<feature type="domain" description="Metallo-beta-lactamase" evidence="2">
    <location>
        <begin position="43"/>
        <end position="248"/>
    </location>
</feature>
<dbReference type="Proteomes" id="UP000480275">
    <property type="component" value="Unassembled WGS sequence"/>
</dbReference>
<dbReference type="InterPro" id="IPR036866">
    <property type="entry name" value="RibonucZ/Hydroxyglut_hydro"/>
</dbReference>
<feature type="region of interest" description="Disordered" evidence="1">
    <location>
        <begin position="275"/>
        <end position="295"/>
    </location>
</feature>
<dbReference type="SMART" id="SM00849">
    <property type="entry name" value="Lactamase_B"/>
    <property type="match status" value="1"/>
</dbReference>
<reference evidence="3 4" key="1">
    <citation type="submission" date="2019-10" db="EMBL/GenBank/DDBJ databases">
        <title>Whole-genome sequence of the purple nonsulfur photosynthetic bacterium Rhodocyclus tenuis.</title>
        <authorList>
            <person name="Kyndt J.A."/>
            <person name="Meyer T.E."/>
        </authorList>
    </citation>
    <scope>NUCLEOTIDE SEQUENCE [LARGE SCALE GENOMIC DNA]</scope>
    <source>
        <strain evidence="3 4">DSM 110</strain>
    </source>
</reference>
<evidence type="ECO:0000259" key="2">
    <source>
        <dbReference type="SMART" id="SM00849"/>
    </source>
</evidence>
<feature type="compositionally biased region" description="Basic and acidic residues" evidence="1">
    <location>
        <begin position="275"/>
        <end position="285"/>
    </location>
</feature>
<dbReference type="SUPFAM" id="SSF56281">
    <property type="entry name" value="Metallo-hydrolase/oxidoreductase"/>
    <property type="match status" value="1"/>
</dbReference>
<dbReference type="PANTHER" id="PTHR42951">
    <property type="entry name" value="METALLO-BETA-LACTAMASE DOMAIN-CONTAINING"/>
    <property type="match status" value="1"/>
</dbReference>
<dbReference type="OrthoDB" id="9784009at2"/>
<dbReference type="Pfam" id="PF00753">
    <property type="entry name" value="Lactamase_B"/>
    <property type="match status" value="1"/>
</dbReference>
<dbReference type="AlphaFoldDB" id="A0A6L5JZC3"/>